<dbReference type="PANTHER" id="PTHR10073">
    <property type="entry name" value="DNA MISMATCH REPAIR PROTEIN MLH, PMS, MUTL"/>
    <property type="match status" value="1"/>
</dbReference>
<dbReference type="SUPFAM" id="SSF55874">
    <property type="entry name" value="ATPase domain of HSP90 chaperone/DNA topoisomerase II/histidine kinase"/>
    <property type="match status" value="1"/>
</dbReference>
<evidence type="ECO:0000256" key="2">
    <source>
        <dbReference type="ARBA" id="ARBA00021975"/>
    </source>
</evidence>
<dbReference type="CDD" id="cd16926">
    <property type="entry name" value="HATPase_MutL-MLH-PMS-like"/>
    <property type="match status" value="1"/>
</dbReference>
<dbReference type="InterPro" id="IPR014790">
    <property type="entry name" value="MutL_C"/>
</dbReference>
<comment type="similarity">
    <text evidence="1 5">Belongs to the DNA mismatch repair MutL/HexB family.</text>
</comment>
<dbReference type="GO" id="GO:0140664">
    <property type="term" value="F:ATP-dependent DNA damage sensor activity"/>
    <property type="evidence" value="ECO:0007669"/>
    <property type="project" value="InterPro"/>
</dbReference>
<dbReference type="Pfam" id="PF01119">
    <property type="entry name" value="DNA_mis_repair"/>
    <property type="match status" value="1"/>
</dbReference>
<evidence type="ECO:0000256" key="3">
    <source>
        <dbReference type="ARBA" id="ARBA00022763"/>
    </source>
</evidence>
<dbReference type="Gene3D" id="3.30.1370.100">
    <property type="entry name" value="MutL, C-terminal domain, regulatory subdomain"/>
    <property type="match status" value="1"/>
</dbReference>
<dbReference type="CDD" id="cd03482">
    <property type="entry name" value="MutL_Trans_MutL"/>
    <property type="match status" value="1"/>
</dbReference>
<dbReference type="HAMAP" id="MF_00149">
    <property type="entry name" value="DNA_mis_repair"/>
    <property type="match status" value="1"/>
</dbReference>
<evidence type="ECO:0000256" key="4">
    <source>
        <dbReference type="ARBA" id="ARBA00023204"/>
    </source>
</evidence>
<accession>A0A7U2ZQT4</accession>
<dbReference type="Pfam" id="PF08676">
    <property type="entry name" value="MutL_C"/>
    <property type="match status" value="1"/>
</dbReference>
<comment type="function">
    <text evidence="5">This protein is involved in the repair of mismatches in DNA. It is required for dam-dependent methyl-directed DNA mismatch repair. May act as a 'molecular matchmaker', a protein that promotes the formation of a stable complex between two or more DNA-binding proteins in an ATP-dependent manner without itself being part of a final effector complex.</text>
</comment>
<evidence type="ECO:0000259" key="6">
    <source>
        <dbReference type="SMART" id="SM00853"/>
    </source>
</evidence>
<dbReference type="FunFam" id="3.30.1370.100:FF:000002">
    <property type="entry name" value="DNA mismatch repair protein MutL"/>
    <property type="match status" value="1"/>
</dbReference>
<evidence type="ECO:0000256" key="5">
    <source>
        <dbReference type="HAMAP-Rule" id="MF_00149"/>
    </source>
</evidence>
<dbReference type="SMART" id="SM01340">
    <property type="entry name" value="DNA_mis_repair"/>
    <property type="match status" value="1"/>
</dbReference>
<dbReference type="SUPFAM" id="SSF118116">
    <property type="entry name" value="DNA mismatch repair protein MutL"/>
    <property type="match status" value="1"/>
</dbReference>
<dbReference type="PROSITE" id="PS00058">
    <property type="entry name" value="DNA_MISMATCH_REPAIR_1"/>
    <property type="match status" value="1"/>
</dbReference>
<dbReference type="InterPro" id="IPR037198">
    <property type="entry name" value="MutL_C_sf"/>
</dbReference>
<dbReference type="NCBIfam" id="TIGR00585">
    <property type="entry name" value="mutl"/>
    <property type="match status" value="1"/>
</dbReference>
<evidence type="ECO:0000259" key="7">
    <source>
        <dbReference type="SMART" id="SM01340"/>
    </source>
</evidence>
<dbReference type="InterPro" id="IPR036890">
    <property type="entry name" value="HATPase_C_sf"/>
</dbReference>
<feature type="domain" description="MutL C-terminal dimerisation" evidence="6">
    <location>
        <begin position="444"/>
        <end position="579"/>
    </location>
</feature>
<dbReference type="InterPro" id="IPR020568">
    <property type="entry name" value="Ribosomal_Su5_D2-typ_SF"/>
</dbReference>
<name>A0A7U2ZQT4_9ENTR</name>
<dbReference type="Proteomes" id="UP000328848">
    <property type="component" value="Unassembled WGS sequence"/>
</dbReference>
<dbReference type="InterPro" id="IPR020667">
    <property type="entry name" value="DNA_mismatch_repair_MutL"/>
</dbReference>
<dbReference type="InterPro" id="IPR014721">
    <property type="entry name" value="Ribsml_uS5_D2-typ_fold_subgr"/>
</dbReference>
<keyword evidence="4 5" id="KW-0234">DNA repair</keyword>
<dbReference type="AlphaFoldDB" id="A0A7U2ZQT4"/>
<dbReference type="InterPro" id="IPR002099">
    <property type="entry name" value="MutL/Mlh/PMS"/>
</dbReference>
<gene>
    <name evidence="5 8" type="primary">mutL</name>
    <name evidence="8" type="ORF">SB5857_03768</name>
</gene>
<dbReference type="InterPro" id="IPR014762">
    <property type="entry name" value="DNA_mismatch_repair_CS"/>
</dbReference>
<organism evidence="8 9">
    <name type="scientific">Klebsiella africana</name>
    <dbReference type="NCBI Taxonomy" id="2489010"/>
    <lineage>
        <taxon>Bacteria</taxon>
        <taxon>Pseudomonadati</taxon>
        <taxon>Pseudomonadota</taxon>
        <taxon>Gammaproteobacteria</taxon>
        <taxon>Enterobacterales</taxon>
        <taxon>Enterobacteriaceae</taxon>
        <taxon>Klebsiella/Raoultella group</taxon>
        <taxon>Klebsiella</taxon>
    </lineage>
</organism>
<evidence type="ECO:0000313" key="9">
    <source>
        <dbReference type="Proteomes" id="UP000328848"/>
    </source>
</evidence>
<dbReference type="RefSeq" id="WP_136030981.1">
    <property type="nucleotide sequence ID" value="NZ_CAAHGQ010000011.1"/>
</dbReference>
<dbReference type="GO" id="GO:0032300">
    <property type="term" value="C:mismatch repair complex"/>
    <property type="evidence" value="ECO:0007669"/>
    <property type="project" value="InterPro"/>
</dbReference>
<dbReference type="Gene3D" id="3.30.565.10">
    <property type="entry name" value="Histidine kinase-like ATPase, C-terminal domain"/>
    <property type="match status" value="1"/>
</dbReference>
<comment type="caution">
    <text evidence="8">The sequence shown here is derived from an EMBL/GenBank/DDBJ whole genome shotgun (WGS) entry which is preliminary data.</text>
</comment>
<sequence>MPIQVLPPQLANQIAAGEVVERPASVVKELVENSLDAGATRIDIDIERGGAKLIRIRDNGCGIKKDELALALARHATSKIASLDDLEAIISLGFRGEALASISSVARLTLTSRTAEQQEAWQAYAEGRDQAVTVKPAAHPVGTTLEVLDLFYNTPARRKFMRTEKTEFGHIDEVVRRIALARFDVTINLSHNGKIMRQYRAVAQDSQRERRLGTICGAAFLEHALAIEWQHGDLTLRGWVADPLHTTPALAEIQYCYVNGRMMRDRLINHAIRQACEDKLGADQQPAFVLYLEIDPHQVDVNVHPAKHEVRFHQSRLVHDFIYQGVLSVLQQQLDAPLAEKDDPPAPRQMPENRIAAGGNQFARPSPAREPAAGYDTRALREPAASGGGYSAGGASWPHAQPGYQKQQGALYRQLLQTPAVEKQPVATAPAESLAAHSQSFGRVLTIIGSDCALLERGGTLALLALPVAERWLRQAQLTPGAEAVCAQPLLIPLRLKVSEAERKALEKAQPALAQLGIDLQADAQHVTVRAVPLPLRQQNLQILIPELIGYLAQQNAFDVGNIAQWMARNLTSEQTSWNMAQAIALLADVERLCPQLVKAPPGGLLQPVDLHSAMNALKDE</sequence>
<dbReference type="GO" id="GO:0006298">
    <property type="term" value="P:mismatch repair"/>
    <property type="evidence" value="ECO:0007669"/>
    <property type="project" value="UniProtKB-UniRule"/>
</dbReference>
<evidence type="ECO:0000313" key="8">
    <source>
        <dbReference type="EMBL" id="VGQ05268.1"/>
    </source>
</evidence>
<proteinExistence type="inferred from homology"/>
<dbReference type="InterPro" id="IPR042120">
    <property type="entry name" value="MutL_C_dimsub"/>
</dbReference>
<dbReference type="Gene3D" id="3.30.230.10">
    <property type="match status" value="1"/>
</dbReference>
<keyword evidence="3 5" id="KW-0227">DNA damage</keyword>
<dbReference type="SUPFAM" id="SSF54211">
    <property type="entry name" value="Ribosomal protein S5 domain 2-like"/>
    <property type="match status" value="1"/>
</dbReference>
<dbReference type="GO" id="GO:0005524">
    <property type="term" value="F:ATP binding"/>
    <property type="evidence" value="ECO:0007669"/>
    <property type="project" value="InterPro"/>
</dbReference>
<dbReference type="InterPro" id="IPR038973">
    <property type="entry name" value="MutL/Mlh/Pms-like"/>
</dbReference>
<dbReference type="PANTHER" id="PTHR10073:SF12">
    <property type="entry name" value="DNA MISMATCH REPAIR PROTEIN MLH1"/>
    <property type="match status" value="1"/>
</dbReference>
<dbReference type="SMART" id="SM00853">
    <property type="entry name" value="MutL_C"/>
    <property type="match status" value="1"/>
</dbReference>
<dbReference type="EMBL" id="CAAHGQ010000011">
    <property type="protein sequence ID" value="VGQ05268.1"/>
    <property type="molecule type" value="Genomic_DNA"/>
</dbReference>
<protein>
    <recommendedName>
        <fullName evidence="2 5">DNA mismatch repair protein MutL</fullName>
    </recommendedName>
</protein>
<dbReference type="Gene3D" id="3.30.1540.20">
    <property type="entry name" value="MutL, C-terminal domain, dimerisation subdomain"/>
    <property type="match status" value="1"/>
</dbReference>
<feature type="domain" description="DNA mismatch repair protein S5" evidence="7">
    <location>
        <begin position="212"/>
        <end position="331"/>
    </location>
</feature>
<dbReference type="Pfam" id="PF13589">
    <property type="entry name" value="HATPase_c_3"/>
    <property type="match status" value="1"/>
</dbReference>
<dbReference type="GO" id="GO:0030983">
    <property type="term" value="F:mismatched DNA binding"/>
    <property type="evidence" value="ECO:0007669"/>
    <property type="project" value="InterPro"/>
</dbReference>
<reference evidence="8 9" key="1">
    <citation type="submission" date="2019-04" db="EMBL/GenBank/DDBJ databases">
        <authorList>
            <person name="Brisse S."/>
            <person name="Rodrigues C."/>
        </authorList>
    </citation>
    <scope>NUCLEOTIDE SEQUENCE [LARGE SCALE GENOMIC DNA]</scope>
    <source>
        <strain evidence="8">SB5857</strain>
    </source>
</reference>
<dbReference type="GO" id="GO:0016887">
    <property type="term" value="F:ATP hydrolysis activity"/>
    <property type="evidence" value="ECO:0007669"/>
    <property type="project" value="InterPro"/>
</dbReference>
<dbReference type="InterPro" id="IPR042121">
    <property type="entry name" value="MutL_C_regsub"/>
</dbReference>
<evidence type="ECO:0000256" key="1">
    <source>
        <dbReference type="ARBA" id="ARBA00006082"/>
    </source>
</evidence>
<dbReference type="FunFam" id="3.30.565.10:FF:000003">
    <property type="entry name" value="DNA mismatch repair endonuclease MutL"/>
    <property type="match status" value="1"/>
</dbReference>
<dbReference type="NCBIfam" id="NF000948">
    <property type="entry name" value="PRK00095.1-1"/>
    <property type="match status" value="1"/>
</dbReference>
<dbReference type="FunFam" id="3.30.230.10:FF:000013">
    <property type="entry name" value="DNA mismatch repair endonuclease MutL"/>
    <property type="match status" value="1"/>
</dbReference>
<dbReference type="InterPro" id="IPR013507">
    <property type="entry name" value="DNA_mismatch_S5_2-like"/>
</dbReference>